<evidence type="ECO:0000313" key="2">
    <source>
        <dbReference type="Proteomes" id="UP000276133"/>
    </source>
</evidence>
<keyword evidence="2" id="KW-1185">Reference proteome</keyword>
<evidence type="ECO:0000313" key="1">
    <source>
        <dbReference type="EMBL" id="RNA03022.1"/>
    </source>
</evidence>
<dbReference type="AlphaFoldDB" id="A0A3M7PV07"/>
<comment type="caution">
    <text evidence="1">The sequence shown here is derived from an EMBL/GenBank/DDBJ whole genome shotgun (WGS) entry which is preliminary data.</text>
</comment>
<sequence>MTKKHIYIISYDCHISIASPRNPSKIADIPFDTSMTVFYDNLKIFVGFFFKFTMPHVKFKFLNKFYERDNGVMKIFLNRRSYII</sequence>
<accession>A0A3M7PV07</accession>
<dbReference type="EMBL" id="REGN01008683">
    <property type="protein sequence ID" value="RNA03022.1"/>
    <property type="molecule type" value="Genomic_DNA"/>
</dbReference>
<protein>
    <submittedName>
        <fullName evidence="1">Uncharacterized protein</fullName>
    </submittedName>
</protein>
<name>A0A3M7PV07_BRAPC</name>
<gene>
    <name evidence="1" type="ORF">BpHYR1_014605</name>
</gene>
<organism evidence="1 2">
    <name type="scientific">Brachionus plicatilis</name>
    <name type="common">Marine rotifer</name>
    <name type="synonym">Brachionus muelleri</name>
    <dbReference type="NCBI Taxonomy" id="10195"/>
    <lineage>
        <taxon>Eukaryota</taxon>
        <taxon>Metazoa</taxon>
        <taxon>Spiralia</taxon>
        <taxon>Gnathifera</taxon>
        <taxon>Rotifera</taxon>
        <taxon>Eurotatoria</taxon>
        <taxon>Monogononta</taxon>
        <taxon>Pseudotrocha</taxon>
        <taxon>Ploima</taxon>
        <taxon>Brachionidae</taxon>
        <taxon>Brachionus</taxon>
    </lineage>
</organism>
<proteinExistence type="predicted"/>
<reference evidence="1 2" key="1">
    <citation type="journal article" date="2018" name="Sci. Rep.">
        <title>Genomic signatures of local adaptation to the degree of environmental predictability in rotifers.</title>
        <authorList>
            <person name="Franch-Gras L."/>
            <person name="Hahn C."/>
            <person name="Garcia-Roger E.M."/>
            <person name="Carmona M.J."/>
            <person name="Serra M."/>
            <person name="Gomez A."/>
        </authorList>
    </citation>
    <scope>NUCLEOTIDE SEQUENCE [LARGE SCALE GENOMIC DNA]</scope>
    <source>
        <strain evidence="1">HYR1</strain>
    </source>
</reference>
<dbReference type="Proteomes" id="UP000276133">
    <property type="component" value="Unassembled WGS sequence"/>
</dbReference>